<name>A0A1H0BE76_9FIRM</name>
<dbReference type="InterPro" id="IPR050695">
    <property type="entry name" value="N-acetylmuramoyl_amidase_3"/>
</dbReference>
<dbReference type="Pfam" id="PF01520">
    <property type="entry name" value="Amidase_3"/>
    <property type="match status" value="1"/>
</dbReference>
<feature type="domain" description="MurNAc-LAA" evidence="3">
    <location>
        <begin position="128"/>
        <end position="241"/>
    </location>
</feature>
<proteinExistence type="predicted"/>
<dbReference type="SUPFAM" id="SSF53187">
    <property type="entry name" value="Zn-dependent exopeptidases"/>
    <property type="match status" value="1"/>
</dbReference>
<keyword evidence="1" id="KW-0378">Hydrolase</keyword>
<dbReference type="RefSeq" id="WP_162840372.1">
    <property type="nucleotide sequence ID" value="NZ_FNID01000019.1"/>
</dbReference>
<reference evidence="4 5" key="1">
    <citation type="submission" date="2016-10" db="EMBL/GenBank/DDBJ databases">
        <authorList>
            <person name="de Groot N.N."/>
        </authorList>
    </citation>
    <scope>NUCLEOTIDE SEQUENCE [LARGE SCALE GENOMIC DNA]</scope>
    <source>
        <strain evidence="4 5">CGMCC 1.5012</strain>
    </source>
</reference>
<dbReference type="GO" id="GO:0009253">
    <property type="term" value="P:peptidoglycan catabolic process"/>
    <property type="evidence" value="ECO:0007669"/>
    <property type="project" value="InterPro"/>
</dbReference>
<evidence type="ECO:0000313" key="4">
    <source>
        <dbReference type="EMBL" id="SDN43895.1"/>
    </source>
</evidence>
<dbReference type="InterPro" id="IPR002508">
    <property type="entry name" value="MurNAc-LAA_cat"/>
</dbReference>
<keyword evidence="2" id="KW-0472">Membrane</keyword>
<dbReference type="Proteomes" id="UP000199182">
    <property type="component" value="Unassembled WGS sequence"/>
</dbReference>
<dbReference type="GO" id="GO:0008745">
    <property type="term" value="F:N-acetylmuramoyl-L-alanine amidase activity"/>
    <property type="evidence" value="ECO:0007669"/>
    <property type="project" value="InterPro"/>
</dbReference>
<dbReference type="PANTHER" id="PTHR30404">
    <property type="entry name" value="N-ACETYLMURAMOYL-L-ALANINE AMIDASE"/>
    <property type="match status" value="1"/>
</dbReference>
<dbReference type="CDD" id="cd02696">
    <property type="entry name" value="MurNAc-LAA"/>
    <property type="match status" value="1"/>
</dbReference>
<dbReference type="Gene3D" id="3.40.630.40">
    <property type="entry name" value="Zn-dependent exopeptidases"/>
    <property type="match status" value="1"/>
</dbReference>
<dbReference type="PANTHER" id="PTHR30404:SF0">
    <property type="entry name" value="N-ACETYLMURAMOYL-L-ALANINE AMIDASE AMIC"/>
    <property type="match status" value="1"/>
</dbReference>
<protein>
    <submittedName>
        <fullName evidence="4">N-acetylmuramoyl-L-alanine amidase</fullName>
    </submittedName>
</protein>
<organism evidence="4 5">
    <name type="scientific">Acetanaerobacterium elongatum</name>
    <dbReference type="NCBI Taxonomy" id="258515"/>
    <lineage>
        <taxon>Bacteria</taxon>
        <taxon>Bacillati</taxon>
        <taxon>Bacillota</taxon>
        <taxon>Clostridia</taxon>
        <taxon>Eubacteriales</taxon>
        <taxon>Oscillospiraceae</taxon>
        <taxon>Acetanaerobacterium</taxon>
    </lineage>
</organism>
<feature type="transmembrane region" description="Helical" evidence="2">
    <location>
        <begin position="16"/>
        <end position="34"/>
    </location>
</feature>
<keyword evidence="2" id="KW-1133">Transmembrane helix</keyword>
<keyword evidence="2" id="KW-0812">Transmembrane</keyword>
<evidence type="ECO:0000313" key="5">
    <source>
        <dbReference type="Proteomes" id="UP000199182"/>
    </source>
</evidence>
<evidence type="ECO:0000256" key="1">
    <source>
        <dbReference type="ARBA" id="ARBA00022801"/>
    </source>
</evidence>
<dbReference type="STRING" id="258515.SAMN05192585_11941"/>
<gene>
    <name evidence="4" type="ORF">SAMN05192585_11941</name>
</gene>
<sequence length="252" mass="28571">MAKRYYNYRNLDVRQAIFTALFILLVLLVIIYVIRRVNESAQPAFATSDNQIAVIIDAGHGGEDGGAVGYDNNTCEKGINLAVAQKLKQFLTIGGFRVIMTREKDQLLNDEGLNTVRQRKVSDIQNRMQIIEKNPDAIFISIHQNKFTQDSANGTQIFYSPNNSDSEDLAQAIQDSFRELIQPDNSRQVKKAGKEIYLLYHSKIPSIMVECGFLSNQNECEKLLKDEYQNQVAFSIYAGLMKYIDKSKKGLE</sequence>
<dbReference type="AlphaFoldDB" id="A0A1H0BE76"/>
<accession>A0A1H0BE76</accession>
<dbReference type="EMBL" id="FNID01000019">
    <property type="protein sequence ID" value="SDN43895.1"/>
    <property type="molecule type" value="Genomic_DNA"/>
</dbReference>
<dbReference type="GO" id="GO:0030288">
    <property type="term" value="C:outer membrane-bounded periplasmic space"/>
    <property type="evidence" value="ECO:0007669"/>
    <property type="project" value="TreeGrafter"/>
</dbReference>
<keyword evidence="5" id="KW-1185">Reference proteome</keyword>
<dbReference type="SMART" id="SM00646">
    <property type="entry name" value="Ami_3"/>
    <property type="match status" value="1"/>
</dbReference>
<evidence type="ECO:0000256" key="2">
    <source>
        <dbReference type="SAM" id="Phobius"/>
    </source>
</evidence>
<evidence type="ECO:0000259" key="3">
    <source>
        <dbReference type="SMART" id="SM00646"/>
    </source>
</evidence>